<keyword evidence="3" id="KW-1185">Reference proteome</keyword>
<dbReference type="InterPro" id="IPR016181">
    <property type="entry name" value="Acyl_CoA_acyltransferase"/>
</dbReference>
<dbReference type="GO" id="GO:0008999">
    <property type="term" value="F:protein-N-terminal-alanine acetyltransferase activity"/>
    <property type="evidence" value="ECO:0007669"/>
    <property type="project" value="TreeGrafter"/>
</dbReference>
<dbReference type="AlphaFoldDB" id="A0A5J4KMY5"/>
<feature type="domain" description="N-acetyltransferase" evidence="1">
    <location>
        <begin position="14"/>
        <end position="176"/>
    </location>
</feature>
<proteinExistence type="predicted"/>
<dbReference type="InterPro" id="IPR000182">
    <property type="entry name" value="GNAT_dom"/>
</dbReference>
<organism evidence="2 3">
    <name type="scientific">Dictyobacter vulcani</name>
    <dbReference type="NCBI Taxonomy" id="2607529"/>
    <lineage>
        <taxon>Bacteria</taxon>
        <taxon>Bacillati</taxon>
        <taxon>Chloroflexota</taxon>
        <taxon>Ktedonobacteria</taxon>
        <taxon>Ktedonobacterales</taxon>
        <taxon>Dictyobacteraceae</taxon>
        <taxon>Dictyobacter</taxon>
    </lineage>
</organism>
<dbReference type="Pfam" id="PF13302">
    <property type="entry name" value="Acetyltransf_3"/>
    <property type="match status" value="1"/>
</dbReference>
<dbReference type="InterPro" id="IPR051908">
    <property type="entry name" value="Ribosomal_N-acetyltransferase"/>
</dbReference>
<gene>
    <name evidence="2" type="ORF">KDW_19420</name>
</gene>
<dbReference type="GO" id="GO:1990189">
    <property type="term" value="F:protein N-terminal-serine acetyltransferase activity"/>
    <property type="evidence" value="ECO:0007669"/>
    <property type="project" value="TreeGrafter"/>
</dbReference>
<dbReference type="EMBL" id="BKZW01000001">
    <property type="protein sequence ID" value="GER87780.1"/>
    <property type="molecule type" value="Genomic_DNA"/>
</dbReference>
<accession>A0A5J4KMY5</accession>
<protein>
    <submittedName>
        <fullName evidence="2">Ribosomal-protein-serine acetyltransferase</fullName>
    </submittedName>
</protein>
<reference evidence="2 3" key="1">
    <citation type="submission" date="2019-10" db="EMBL/GenBank/DDBJ databases">
        <title>Dictyobacter vulcani sp. nov., within the class Ktedonobacteria, isolated from soil of volcanic Mt. Zao.</title>
        <authorList>
            <person name="Zheng Y."/>
            <person name="Wang C.M."/>
            <person name="Sakai Y."/>
            <person name="Abe K."/>
            <person name="Yokota A."/>
            <person name="Yabe S."/>
        </authorList>
    </citation>
    <scope>NUCLEOTIDE SEQUENCE [LARGE SCALE GENOMIC DNA]</scope>
    <source>
        <strain evidence="2 3">W12</strain>
    </source>
</reference>
<dbReference type="GO" id="GO:0005737">
    <property type="term" value="C:cytoplasm"/>
    <property type="evidence" value="ECO:0007669"/>
    <property type="project" value="TreeGrafter"/>
</dbReference>
<dbReference type="PROSITE" id="PS51186">
    <property type="entry name" value="GNAT"/>
    <property type="match status" value="1"/>
</dbReference>
<evidence type="ECO:0000313" key="3">
    <source>
        <dbReference type="Proteomes" id="UP000326912"/>
    </source>
</evidence>
<sequence length="189" mass="21949">MTRKPFQMKLDESLELKSVAERDARALFQLVDTNRLYLRQWLPWIDYTQTVEDELAYIRSVTMQFQDNQSISCAILYKGSIAGTISYHPIDWANRKVEIGYWLGAQFQGKGLMSAACKALTAYAFENLKLNKVEIRCATGNIRSCAIPQRLGFVEEGTIRQAEWLYDHFVDLRLYGLLVSEWKHQQKRS</sequence>
<dbReference type="Gene3D" id="3.40.630.30">
    <property type="match status" value="1"/>
</dbReference>
<evidence type="ECO:0000259" key="1">
    <source>
        <dbReference type="PROSITE" id="PS51186"/>
    </source>
</evidence>
<comment type="caution">
    <text evidence="2">The sequence shown here is derived from an EMBL/GenBank/DDBJ whole genome shotgun (WGS) entry which is preliminary data.</text>
</comment>
<dbReference type="Proteomes" id="UP000326912">
    <property type="component" value="Unassembled WGS sequence"/>
</dbReference>
<dbReference type="PANTHER" id="PTHR43441">
    <property type="entry name" value="RIBOSOMAL-PROTEIN-SERINE ACETYLTRANSFERASE"/>
    <property type="match status" value="1"/>
</dbReference>
<dbReference type="RefSeq" id="WP_198925233.1">
    <property type="nucleotide sequence ID" value="NZ_BKZW01000001.1"/>
</dbReference>
<keyword evidence="2" id="KW-0808">Transferase</keyword>
<name>A0A5J4KMY5_9CHLR</name>
<dbReference type="PANTHER" id="PTHR43441:SF12">
    <property type="entry name" value="RIBOSOMAL N-ACETYLTRANSFERASE YDAF-RELATED"/>
    <property type="match status" value="1"/>
</dbReference>
<evidence type="ECO:0000313" key="2">
    <source>
        <dbReference type="EMBL" id="GER87780.1"/>
    </source>
</evidence>
<dbReference type="SUPFAM" id="SSF55729">
    <property type="entry name" value="Acyl-CoA N-acyltransferases (Nat)"/>
    <property type="match status" value="1"/>
</dbReference>